<proteinExistence type="predicted"/>
<name>A0A150J6U1_9EURY</name>
<feature type="coiled-coil region" evidence="1">
    <location>
        <begin position="28"/>
        <end position="55"/>
    </location>
</feature>
<dbReference type="AlphaFoldDB" id="A0A150J6U1"/>
<evidence type="ECO:0000313" key="3">
    <source>
        <dbReference type="Proteomes" id="UP000075398"/>
    </source>
</evidence>
<organism evidence="2 3">
    <name type="scientific">Candidatus Methanofastidiosum methylothiophilum</name>
    <dbReference type="NCBI Taxonomy" id="1705564"/>
    <lineage>
        <taxon>Archaea</taxon>
        <taxon>Methanobacteriati</taxon>
        <taxon>Methanobacteriota</taxon>
        <taxon>Stenosarchaea group</taxon>
        <taxon>Candidatus Methanofastidiosia</taxon>
        <taxon>Candidatus Methanofastidiosales</taxon>
        <taxon>Candidatus Methanofastidiosaceae</taxon>
        <taxon>Candidatus Methanofastidiosum</taxon>
    </lineage>
</organism>
<dbReference type="Proteomes" id="UP000075398">
    <property type="component" value="Unassembled WGS sequence"/>
</dbReference>
<sequence length="62" mass="6513">MADSYIDNGDGTYAIEKDITCRQSSVTKAGLQLEIDAITANIATLTARKAVLEADLAAINAL</sequence>
<dbReference type="EMBL" id="LNGC01000019">
    <property type="protein sequence ID" value="KYC52664.1"/>
    <property type="molecule type" value="Genomic_DNA"/>
</dbReference>
<evidence type="ECO:0000313" key="2">
    <source>
        <dbReference type="EMBL" id="KYC52664.1"/>
    </source>
</evidence>
<reference evidence="2 3" key="1">
    <citation type="journal article" date="2016" name="ISME J.">
        <title>Chasing the elusive Euryarchaeota class WSA2: genomes reveal a uniquely fastidious methyl-reducing methanogen.</title>
        <authorList>
            <person name="Nobu M.K."/>
            <person name="Narihiro T."/>
            <person name="Kuroda K."/>
            <person name="Mei R."/>
            <person name="Liu W.T."/>
        </authorList>
    </citation>
    <scope>NUCLEOTIDE SEQUENCE [LARGE SCALE GENOMIC DNA]</scope>
    <source>
        <strain evidence="2">U1lsi0528_Bin055</strain>
    </source>
</reference>
<accession>A0A150J6U1</accession>
<protein>
    <submittedName>
        <fullName evidence="2">Uncharacterized protein</fullName>
    </submittedName>
</protein>
<comment type="caution">
    <text evidence="2">The sequence shown here is derived from an EMBL/GenBank/DDBJ whole genome shotgun (WGS) entry which is preliminary data.</text>
</comment>
<keyword evidence="1" id="KW-0175">Coiled coil</keyword>
<gene>
    <name evidence="2" type="ORF">AMQ22_00714</name>
</gene>
<evidence type="ECO:0000256" key="1">
    <source>
        <dbReference type="SAM" id="Coils"/>
    </source>
</evidence>